<feature type="transmembrane region" description="Helical" evidence="6">
    <location>
        <begin position="79"/>
        <end position="102"/>
    </location>
</feature>
<dbReference type="InterPro" id="IPR002797">
    <property type="entry name" value="Polysacc_synth"/>
</dbReference>
<keyword evidence="8" id="KW-1185">Reference proteome</keyword>
<dbReference type="InterPro" id="IPR024923">
    <property type="entry name" value="PG_synth_SpoVB"/>
</dbReference>
<sequence>MGLTLIIRQFLLRSGLLFLVKTIGAIGRILLFRFFGAEGMGLYQMVYAFYGLVLTLVTAGLPTSLSLSTAKNVHNGIQLLKISVIFSCLLGGVATIISYTYAETIASWYGDSELTWAIRLLSPVFLFVPHLHLLRGFFQGIELYGVISFSELIEQVVRIITMLILVNLWFSYGVSIAVGGAILGAVLGGLCALLFFIGVFIYYYKKLRYNSLRSPYHNTEISSFLKISFSVLATRLLLPLTDFIDSLLIPNRLMHSGLTAHQSTIIYGEITGMALTIVYLPTMVTSAFLHVIIPKIAGNWEKNNLKQFKNRVNKAMNAGWLWGISTSLYFFLYGQNISEAITGNGSLTYPLICLSLIPLLSGIRDISTNILWVKGREKAPLVGVVLGSFVSIIINYCLVGIPSYQYSGIVIGILSFEIISLIWNIKYIKSFLSLAIYIESVIFLGLFYALANILERLPFSNLFIHGVLYFGCLSIYFLLRFSKNVIYISR</sequence>
<evidence type="ECO:0000256" key="2">
    <source>
        <dbReference type="ARBA" id="ARBA00022475"/>
    </source>
</evidence>
<dbReference type="PANTHER" id="PTHR30250">
    <property type="entry name" value="PST FAMILY PREDICTED COLANIC ACID TRANSPORTER"/>
    <property type="match status" value="1"/>
</dbReference>
<proteinExistence type="predicted"/>
<dbReference type="AlphaFoldDB" id="A0A518V922"/>
<feature type="transmembrane region" description="Helical" evidence="6">
    <location>
        <begin position="264"/>
        <end position="293"/>
    </location>
</feature>
<evidence type="ECO:0000313" key="8">
    <source>
        <dbReference type="Proteomes" id="UP000319432"/>
    </source>
</evidence>
<keyword evidence="4 6" id="KW-1133">Transmembrane helix</keyword>
<dbReference type="Proteomes" id="UP000319432">
    <property type="component" value="Chromosome"/>
</dbReference>
<evidence type="ECO:0000256" key="5">
    <source>
        <dbReference type="ARBA" id="ARBA00023136"/>
    </source>
</evidence>
<feature type="transmembrane region" description="Helical" evidence="6">
    <location>
        <begin position="146"/>
        <end position="170"/>
    </location>
</feature>
<feature type="transmembrane region" description="Helical" evidence="6">
    <location>
        <begin position="462"/>
        <end position="481"/>
    </location>
</feature>
<evidence type="ECO:0000256" key="3">
    <source>
        <dbReference type="ARBA" id="ARBA00022692"/>
    </source>
</evidence>
<evidence type="ECO:0000256" key="6">
    <source>
        <dbReference type="SAM" id="Phobius"/>
    </source>
</evidence>
<reference evidence="7 8" key="1">
    <citation type="submission" date="2018-11" db="EMBL/GenBank/DDBJ databases">
        <title>Phylogenetic determinants of toxin gene distribution in genomes of Brevibacillus laterosporus.</title>
        <authorList>
            <person name="Glare T.R."/>
            <person name="Durrant A."/>
            <person name="Berry C."/>
            <person name="Palma L."/>
            <person name="Ormskirk M."/>
            <person name="Cox M.O."/>
        </authorList>
    </citation>
    <scope>NUCLEOTIDE SEQUENCE [LARGE SCALE GENOMIC DNA]</scope>
    <source>
        <strain evidence="7 8">1821L</strain>
    </source>
</reference>
<dbReference type="EMBL" id="CP033464">
    <property type="protein sequence ID" value="QDX93474.1"/>
    <property type="molecule type" value="Genomic_DNA"/>
</dbReference>
<feature type="transmembrane region" description="Helical" evidence="6">
    <location>
        <begin position="404"/>
        <end position="424"/>
    </location>
</feature>
<dbReference type="OrthoDB" id="9775950at2"/>
<keyword evidence="3 6" id="KW-0812">Transmembrane</keyword>
<feature type="transmembrane region" description="Helical" evidence="6">
    <location>
        <begin position="379"/>
        <end position="398"/>
    </location>
</feature>
<comment type="subcellular location">
    <subcellularLocation>
        <location evidence="1">Cell membrane</location>
        <topology evidence="1">Multi-pass membrane protein</topology>
    </subcellularLocation>
</comment>
<dbReference type="PANTHER" id="PTHR30250:SF21">
    <property type="entry name" value="LIPID II FLIPPASE MURJ"/>
    <property type="match status" value="1"/>
</dbReference>
<feature type="transmembrane region" description="Helical" evidence="6">
    <location>
        <begin position="431"/>
        <end position="450"/>
    </location>
</feature>
<protein>
    <submittedName>
        <fullName evidence="7">Teichoic acid transporter</fullName>
    </submittedName>
</protein>
<feature type="transmembrane region" description="Helical" evidence="6">
    <location>
        <begin position="314"/>
        <end position="335"/>
    </location>
</feature>
<keyword evidence="2" id="KW-1003">Cell membrane</keyword>
<feature type="transmembrane region" description="Helical" evidence="6">
    <location>
        <begin position="347"/>
        <end position="367"/>
    </location>
</feature>
<keyword evidence="5 6" id="KW-0472">Membrane</keyword>
<feature type="transmembrane region" description="Helical" evidence="6">
    <location>
        <begin position="224"/>
        <end position="244"/>
    </location>
</feature>
<dbReference type="PIRSF" id="PIRSF038958">
    <property type="entry name" value="PG_synth_SpoVB"/>
    <property type="match status" value="1"/>
</dbReference>
<feature type="transmembrane region" description="Helical" evidence="6">
    <location>
        <begin position="12"/>
        <end position="35"/>
    </location>
</feature>
<evidence type="ECO:0000256" key="1">
    <source>
        <dbReference type="ARBA" id="ARBA00004651"/>
    </source>
</evidence>
<feature type="transmembrane region" description="Helical" evidence="6">
    <location>
        <begin position="114"/>
        <end position="134"/>
    </location>
</feature>
<evidence type="ECO:0000256" key="4">
    <source>
        <dbReference type="ARBA" id="ARBA00022989"/>
    </source>
</evidence>
<feature type="transmembrane region" description="Helical" evidence="6">
    <location>
        <begin position="47"/>
        <end position="67"/>
    </location>
</feature>
<feature type="transmembrane region" description="Helical" evidence="6">
    <location>
        <begin position="176"/>
        <end position="203"/>
    </location>
</feature>
<organism evidence="7 8">
    <name type="scientific">Brevibacillus laterosporus</name>
    <name type="common">Bacillus laterosporus</name>
    <dbReference type="NCBI Taxonomy" id="1465"/>
    <lineage>
        <taxon>Bacteria</taxon>
        <taxon>Bacillati</taxon>
        <taxon>Bacillota</taxon>
        <taxon>Bacilli</taxon>
        <taxon>Bacillales</taxon>
        <taxon>Paenibacillaceae</taxon>
        <taxon>Brevibacillus</taxon>
    </lineage>
</organism>
<accession>A0A518V922</accession>
<dbReference type="InterPro" id="IPR050833">
    <property type="entry name" value="Poly_Biosynth_Transport"/>
</dbReference>
<gene>
    <name evidence="7" type="ORF">EEL30_14965</name>
</gene>
<dbReference type="Pfam" id="PF01943">
    <property type="entry name" value="Polysacc_synt"/>
    <property type="match status" value="1"/>
</dbReference>
<dbReference type="GO" id="GO:0005886">
    <property type="term" value="C:plasma membrane"/>
    <property type="evidence" value="ECO:0007669"/>
    <property type="project" value="UniProtKB-SubCell"/>
</dbReference>
<name>A0A518V922_BRELA</name>
<evidence type="ECO:0000313" key="7">
    <source>
        <dbReference type="EMBL" id="QDX93474.1"/>
    </source>
</evidence>